<feature type="transmembrane region" description="Helical" evidence="1">
    <location>
        <begin position="7"/>
        <end position="27"/>
    </location>
</feature>
<dbReference type="Gene3D" id="3.10.350.10">
    <property type="entry name" value="LysM domain"/>
    <property type="match status" value="1"/>
</dbReference>
<dbReference type="STRING" id="889306.KP78_25640"/>
<keyword evidence="1" id="KW-1133">Transmembrane helix</keyword>
<keyword evidence="4" id="KW-1185">Reference proteome</keyword>
<dbReference type="CDD" id="cd00118">
    <property type="entry name" value="LysM"/>
    <property type="match status" value="1"/>
</dbReference>
<comment type="caution">
    <text evidence="3">The sequence shown here is derived from an EMBL/GenBank/DDBJ whole genome shotgun (WGS) entry which is preliminary data.</text>
</comment>
<evidence type="ECO:0000313" key="4">
    <source>
        <dbReference type="Proteomes" id="UP000031938"/>
    </source>
</evidence>
<evidence type="ECO:0000256" key="1">
    <source>
        <dbReference type="SAM" id="Phobius"/>
    </source>
</evidence>
<keyword evidence="1" id="KW-0472">Membrane</keyword>
<dbReference type="Proteomes" id="UP000031938">
    <property type="component" value="Unassembled WGS sequence"/>
</dbReference>
<reference evidence="3 4" key="1">
    <citation type="submission" date="2015-01" db="EMBL/GenBank/DDBJ databases">
        <title>Genome sequencing of Jeotgalibacillus soli.</title>
        <authorList>
            <person name="Goh K.M."/>
            <person name="Chan K.-G."/>
            <person name="Yaakop A.S."/>
            <person name="Ee R."/>
            <person name="Gan H.M."/>
            <person name="Chan C.S."/>
        </authorList>
    </citation>
    <scope>NUCLEOTIDE SEQUENCE [LARGE SCALE GENOMIC DNA]</scope>
    <source>
        <strain evidence="3 4">P9</strain>
    </source>
</reference>
<dbReference type="PATRIC" id="fig|889306.3.peg.2578"/>
<evidence type="ECO:0000259" key="2">
    <source>
        <dbReference type="PROSITE" id="PS51782"/>
    </source>
</evidence>
<gene>
    <name evidence="3" type="ORF">KP78_25640</name>
</gene>
<name>A0A0C2R462_9BACL</name>
<keyword evidence="1" id="KW-0812">Transmembrane</keyword>
<organism evidence="3 4">
    <name type="scientific">Jeotgalibacillus soli</name>
    <dbReference type="NCBI Taxonomy" id="889306"/>
    <lineage>
        <taxon>Bacteria</taxon>
        <taxon>Bacillati</taxon>
        <taxon>Bacillota</taxon>
        <taxon>Bacilli</taxon>
        <taxon>Bacillales</taxon>
        <taxon>Caryophanaceae</taxon>
        <taxon>Jeotgalibacillus</taxon>
    </lineage>
</organism>
<dbReference type="Pfam" id="PF01476">
    <property type="entry name" value="LysM"/>
    <property type="match status" value="1"/>
</dbReference>
<dbReference type="PROSITE" id="PS51782">
    <property type="entry name" value="LYSM"/>
    <property type="match status" value="1"/>
</dbReference>
<dbReference type="AlphaFoldDB" id="A0A0C2R462"/>
<protein>
    <recommendedName>
        <fullName evidence="2">LysM domain-containing protein</fullName>
    </recommendedName>
</protein>
<evidence type="ECO:0000313" key="3">
    <source>
        <dbReference type="EMBL" id="KIL45020.1"/>
    </source>
</evidence>
<dbReference type="OrthoDB" id="2679564at2"/>
<dbReference type="RefSeq" id="WP_052474781.1">
    <property type="nucleotide sequence ID" value="NZ_JXRP01000018.1"/>
</dbReference>
<accession>A0A0C2R462</accession>
<dbReference type="EMBL" id="JXRP01000018">
    <property type="protein sequence ID" value="KIL45020.1"/>
    <property type="molecule type" value="Genomic_DNA"/>
</dbReference>
<sequence>MPTLWRKYSFVILFIAITFVFGVYLVVSLSEDAESTYIQVEIKDGDSLWSLSRQYADDLSMTEIQFIEWVTENNNLSSYKILSGEQLMLPISITDSNEFRYINDGIELASDN</sequence>
<feature type="domain" description="LysM" evidence="2">
    <location>
        <begin position="38"/>
        <end position="89"/>
    </location>
</feature>
<proteinExistence type="predicted"/>
<dbReference type="InterPro" id="IPR036779">
    <property type="entry name" value="LysM_dom_sf"/>
</dbReference>
<dbReference type="InterPro" id="IPR018392">
    <property type="entry name" value="LysM"/>
</dbReference>